<evidence type="ECO:0000313" key="11">
    <source>
        <dbReference type="Proteomes" id="UP001186944"/>
    </source>
</evidence>
<dbReference type="SMART" id="SM00102">
    <property type="entry name" value="ADF"/>
    <property type="match status" value="1"/>
</dbReference>
<dbReference type="PANTHER" id="PTHR10829">
    <property type="entry name" value="CORTACTIN AND DREBRIN"/>
    <property type="match status" value="1"/>
</dbReference>
<comment type="similarity">
    <text evidence="5">Belongs to the actin-binding proteins ADF family. Coactosin subfamily.</text>
</comment>
<accession>A0AA88XRT0</accession>
<dbReference type="PROSITE" id="PS51263">
    <property type="entry name" value="ADF_H"/>
    <property type="match status" value="1"/>
</dbReference>
<dbReference type="GO" id="GO:0030427">
    <property type="term" value="C:site of polarized growth"/>
    <property type="evidence" value="ECO:0007669"/>
    <property type="project" value="TreeGrafter"/>
</dbReference>
<dbReference type="Pfam" id="PF00241">
    <property type="entry name" value="Cofilin_ADF"/>
    <property type="match status" value="1"/>
</dbReference>
<dbReference type="GO" id="GO:0051015">
    <property type="term" value="F:actin filament binding"/>
    <property type="evidence" value="ECO:0007669"/>
    <property type="project" value="TreeGrafter"/>
</dbReference>
<proteinExistence type="inferred from homology"/>
<dbReference type="Gene3D" id="3.40.20.10">
    <property type="entry name" value="Severin"/>
    <property type="match status" value="1"/>
</dbReference>
<comment type="caution">
    <text evidence="10">The sequence shown here is derived from an EMBL/GenBank/DDBJ whole genome shotgun (WGS) entry which is preliminary data.</text>
</comment>
<dbReference type="AlphaFoldDB" id="A0AA88XRT0"/>
<comment type="subunit">
    <text evidence="7">Interacts with 5-lipoxygenase (ALOX5/5LO) in a calcium-independent manner. Binds to F-actin with a stoichiometry of 1:2.</text>
</comment>
<keyword evidence="2" id="KW-0963">Cytoplasm</keyword>
<keyword evidence="3" id="KW-0009">Actin-binding</keyword>
<evidence type="ECO:0000256" key="4">
    <source>
        <dbReference type="ARBA" id="ARBA00023212"/>
    </source>
</evidence>
<evidence type="ECO:0000256" key="3">
    <source>
        <dbReference type="ARBA" id="ARBA00023203"/>
    </source>
</evidence>
<name>A0AA88XRT0_PINIB</name>
<sequence>MAKLSDKNSMQEAYSNVRNDTVDMNWLVLGYKDNEIVLEDTGTDFSEFASKFSDDERKYGFLRVVAGDELSKRAKFALIQWLGHNVSAIKRARMATDKAVVKEVIRDFAKEFLFSEKSELNEDKIITEVKKAGGANYGTGSRD</sequence>
<dbReference type="InterPro" id="IPR029006">
    <property type="entry name" value="ADF-H/Gelsolin-like_dom_sf"/>
</dbReference>
<feature type="domain" description="ADF-H" evidence="9">
    <location>
        <begin position="1"/>
        <end position="130"/>
    </location>
</feature>
<evidence type="ECO:0000256" key="7">
    <source>
        <dbReference type="ARBA" id="ARBA00062335"/>
    </source>
</evidence>
<dbReference type="SUPFAM" id="SSF55753">
    <property type="entry name" value="Actin depolymerizing proteins"/>
    <property type="match status" value="1"/>
</dbReference>
<keyword evidence="4" id="KW-0206">Cytoskeleton</keyword>
<dbReference type="InterPro" id="IPR002108">
    <property type="entry name" value="ADF-H"/>
</dbReference>
<organism evidence="10 11">
    <name type="scientific">Pinctada imbricata</name>
    <name type="common">Atlantic pearl-oyster</name>
    <name type="synonym">Pinctada martensii</name>
    <dbReference type="NCBI Taxonomy" id="66713"/>
    <lineage>
        <taxon>Eukaryota</taxon>
        <taxon>Metazoa</taxon>
        <taxon>Spiralia</taxon>
        <taxon>Lophotrochozoa</taxon>
        <taxon>Mollusca</taxon>
        <taxon>Bivalvia</taxon>
        <taxon>Autobranchia</taxon>
        <taxon>Pteriomorphia</taxon>
        <taxon>Pterioida</taxon>
        <taxon>Pterioidea</taxon>
        <taxon>Pteriidae</taxon>
        <taxon>Pinctada</taxon>
    </lineage>
</organism>
<evidence type="ECO:0000259" key="9">
    <source>
        <dbReference type="PROSITE" id="PS51263"/>
    </source>
</evidence>
<dbReference type="GO" id="GO:0005884">
    <property type="term" value="C:actin filament"/>
    <property type="evidence" value="ECO:0007669"/>
    <property type="project" value="TreeGrafter"/>
</dbReference>
<dbReference type="EMBL" id="VSWD01000012">
    <property type="protein sequence ID" value="KAK3086332.1"/>
    <property type="molecule type" value="Genomic_DNA"/>
</dbReference>
<dbReference type="FunFam" id="3.40.20.10:FF:000018">
    <property type="entry name" value="Coactosin-like 1"/>
    <property type="match status" value="1"/>
</dbReference>
<dbReference type="PANTHER" id="PTHR10829:SF29">
    <property type="entry name" value="COACTOSIN-LIKE PROTEIN"/>
    <property type="match status" value="1"/>
</dbReference>
<comment type="function">
    <text evidence="6">Binds to F-actin in a calcium-independent manner. Has no direct effect on actin depolymerization. Acts as a chaperone for ALOX5 (5LO), influencing both its stability and activity in leukotrienes synthesis.</text>
</comment>
<dbReference type="GO" id="GO:0030864">
    <property type="term" value="C:cortical actin cytoskeleton"/>
    <property type="evidence" value="ECO:0007669"/>
    <property type="project" value="TreeGrafter"/>
</dbReference>
<dbReference type="GO" id="GO:0030833">
    <property type="term" value="P:regulation of actin filament polymerization"/>
    <property type="evidence" value="ECO:0007669"/>
    <property type="project" value="TreeGrafter"/>
</dbReference>
<keyword evidence="11" id="KW-1185">Reference proteome</keyword>
<reference evidence="10" key="1">
    <citation type="submission" date="2019-08" db="EMBL/GenBank/DDBJ databases">
        <title>The improved chromosome-level genome for the pearl oyster Pinctada fucata martensii using PacBio sequencing and Hi-C.</title>
        <authorList>
            <person name="Zheng Z."/>
        </authorList>
    </citation>
    <scope>NUCLEOTIDE SEQUENCE</scope>
    <source>
        <strain evidence="10">ZZ-2019</strain>
        <tissue evidence="10">Adductor muscle</tissue>
    </source>
</reference>
<evidence type="ECO:0000313" key="10">
    <source>
        <dbReference type="EMBL" id="KAK3086332.1"/>
    </source>
</evidence>
<dbReference type="CDD" id="cd11282">
    <property type="entry name" value="ADF_coactosin_like"/>
    <property type="match status" value="1"/>
</dbReference>
<evidence type="ECO:0000256" key="8">
    <source>
        <dbReference type="ARBA" id="ARBA00068121"/>
    </source>
</evidence>
<dbReference type="Proteomes" id="UP001186944">
    <property type="component" value="Unassembled WGS sequence"/>
</dbReference>
<protein>
    <recommendedName>
        <fullName evidence="8">Coactosin-like protein</fullName>
    </recommendedName>
</protein>
<evidence type="ECO:0000256" key="5">
    <source>
        <dbReference type="ARBA" id="ARBA00038052"/>
    </source>
</evidence>
<gene>
    <name evidence="10" type="ORF">FSP39_016978</name>
</gene>
<evidence type="ECO:0000256" key="6">
    <source>
        <dbReference type="ARBA" id="ARBA00058385"/>
    </source>
</evidence>
<evidence type="ECO:0000256" key="1">
    <source>
        <dbReference type="ARBA" id="ARBA00004245"/>
    </source>
</evidence>
<comment type="subcellular location">
    <subcellularLocation>
        <location evidence="1">Cytoplasm</location>
        <location evidence="1">Cytoskeleton</location>
    </subcellularLocation>
</comment>
<evidence type="ECO:0000256" key="2">
    <source>
        <dbReference type="ARBA" id="ARBA00022490"/>
    </source>
</evidence>